<dbReference type="EMBL" id="DYUE01000226">
    <property type="protein sequence ID" value="HJG91996.1"/>
    <property type="molecule type" value="Genomic_DNA"/>
</dbReference>
<keyword evidence="1" id="KW-0328">Glycosyltransferase</keyword>
<feature type="non-terminal residue" evidence="1">
    <location>
        <position position="38"/>
    </location>
</feature>
<evidence type="ECO:0000313" key="2">
    <source>
        <dbReference type="Proteomes" id="UP000742460"/>
    </source>
</evidence>
<proteinExistence type="predicted"/>
<dbReference type="Proteomes" id="UP000742460">
    <property type="component" value="Unassembled WGS sequence"/>
</dbReference>
<name>A0A921MXJ9_9MICO</name>
<dbReference type="GO" id="GO:0016757">
    <property type="term" value="F:glycosyltransferase activity"/>
    <property type="evidence" value="ECO:0007669"/>
    <property type="project" value="UniProtKB-KW"/>
</dbReference>
<evidence type="ECO:0000313" key="1">
    <source>
        <dbReference type="EMBL" id="HJG91996.1"/>
    </source>
</evidence>
<sequence length="38" mass="4128">MSQAYHADSADLVVKEVLSWDLFGTASRELAQSIADSD</sequence>
<reference evidence="1" key="1">
    <citation type="journal article" date="2021" name="PeerJ">
        <title>Extensive microbial diversity within the chicken gut microbiome revealed by metagenomics and culture.</title>
        <authorList>
            <person name="Gilroy R."/>
            <person name="Ravi A."/>
            <person name="Getino M."/>
            <person name="Pursley I."/>
            <person name="Horton D.L."/>
            <person name="Alikhan N.F."/>
            <person name="Baker D."/>
            <person name="Gharbi K."/>
            <person name="Hall N."/>
            <person name="Watson M."/>
            <person name="Adriaenssens E.M."/>
            <person name="Foster-Nyarko E."/>
            <person name="Jarju S."/>
            <person name="Secka A."/>
            <person name="Antonio M."/>
            <person name="Oren A."/>
            <person name="Chaudhuri R.R."/>
            <person name="La Ragione R."/>
            <person name="Hildebrand F."/>
            <person name="Pallen M.J."/>
        </authorList>
    </citation>
    <scope>NUCLEOTIDE SEQUENCE</scope>
    <source>
        <strain evidence="1">ChiGjej5B5-22894</strain>
    </source>
</reference>
<organism evidence="1 2">
    <name type="scientific">Brachybacterium massiliense</name>
    <dbReference type="NCBI Taxonomy" id="1755098"/>
    <lineage>
        <taxon>Bacteria</taxon>
        <taxon>Bacillati</taxon>
        <taxon>Actinomycetota</taxon>
        <taxon>Actinomycetes</taxon>
        <taxon>Micrococcales</taxon>
        <taxon>Dermabacteraceae</taxon>
        <taxon>Brachybacterium</taxon>
    </lineage>
</organism>
<accession>A0A921MXJ9</accession>
<dbReference type="AlphaFoldDB" id="A0A921MXJ9"/>
<gene>
    <name evidence="1" type="ORF">K8V81_09775</name>
</gene>
<keyword evidence="1" id="KW-0808">Transferase</keyword>
<comment type="caution">
    <text evidence="1">The sequence shown here is derived from an EMBL/GenBank/DDBJ whole genome shotgun (WGS) entry which is preliminary data.</text>
</comment>
<reference evidence="1" key="2">
    <citation type="submission" date="2021-09" db="EMBL/GenBank/DDBJ databases">
        <authorList>
            <person name="Gilroy R."/>
        </authorList>
    </citation>
    <scope>NUCLEOTIDE SEQUENCE</scope>
    <source>
        <strain evidence="1">ChiGjej5B5-22894</strain>
    </source>
</reference>
<protein>
    <submittedName>
        <fullName evidence="1">Phosphoribosyltransferase</fullName>
    </submittedName>
</protein>